<dbReference type="Proteomes" id="UP000054729">
    <property type="component" value="Unassembled WGS sequence"/>
</dbReference>
<evidence type="ECO:0000313" key="2">
    <source>
        <dbReference type="Proteomes" id="UP000054729"/>
    </source>
</evidence>
<dbReference type="SUPFAM" id="SSF48576">
    <property type="entry name" value="Terpenoid synthases"/>
    <property type="match status" value="1"/>
</dbReference>
<dbReference type="AlphaFoldDB" id="A0A0W0ZZW8"/>
<dbReference type="SFLD" id="SFLDG01212">
    <property type="entry name" value="Phytoene_synthase_like"/>
    <property type="match status" value="1"/>
</dbReference>
<sequence>MNLTKKEIKHSIELSLEESYKYCSEITKKNSSFYFGLCFVQKDFKKALFAVYAWMRYVDDIADTADKPIAERISELDQVEKKTDSIWQSSPCLEDCIEPFWPALIDTINRFKLNKNCFDDMIFCQRQDLQKQIYHTEEELLDYCKLAAGSSVGRIFVNIFGLFGDETDQLAVICGISLQLTNILRDPIDDLNLDRVYIPTDLLGTNLKKPGDLINIPIDNQIKAKQKLIDLTKLYYQRAFPLAKFLDRGRLTFLILMNYYWCVFNKICKEPQLIIDRNKTKLNWNNKLVVLGRSLIQWVNTGLKK</sequence>
<dbReference type="Gene3D" id="1.10.600.10">
    <property type="entry name" value="Farnesyl Diphosphate Synthase"/>
    <property type="match status" value="1"/>
</dbReference>
<proteinExistence type="predicted"/>
<dbReference type="SFLD" id="SFLDS00005">
    <property type="entry name" value="Isoprenoid_Synthase_Type_I"/>
    <property type="match status" value="1"/>
</dbReference>
<dbReference type="STRING" id="66969.Lwal_2669"/>
<gene>
    <name evidence="1" type="primary">crtB_1</name>
    <name evidence="1" type="ORF">Lwal_2669</name>
</gene>
<reference evidence="1 2" key="1">
    <citation type="submission" date="2015-11" db="EMBL/GenBank/DDBJ databases">
        <title>Genomic analysis of 38 Legionella species identifies large and diverse effector repertoires.</title>
        <authorList>
            <person name="Burstein D."/>
            <person name="Amaro F."/>
            <person name="Zusman T."/>
            <person name="Lifshitz Z."/>
            <person name="Cohen O."/>
            <person name="Gilbert J.A."/>
            <person name="Pupko T."/>
            <person name="Shuman H.A."/>
            <person name="Segal G."/>
        </authorList>
    </citation>
    <scope>NUCLEOTIDE SEQUENCE [LARGE SCALE GENOMIC DNA]</scope>
    <source>
        <strain evidence="1 2">ATCC 51914</strain>
    </source>
</reference>
<dbReference type="SFLD" id="SFLDG01018">
    <property type="entry name" value="Squalene/Phytoene_Synthase_Lik"/>
    <property type="match status" value="1"/>
</dbReference>
<dbReference type="EMBL" id="LNZB01000060">
    <property type="protein sequence ID" value="KTD74628.1"/>
    <property type="molecule type" value="Genomic_DNA"/>
</dbReference>
<dbReference type="PANTHER" id="PTHR31480">
    <property type="entry name" value="BIFUNCTIONAL LYCOPENE CYCLASE/PHYTOENE SYNTHASE"/>
    <property type="match status" value="1"/>
</dbReference>
<keyword evidence="1" id="KW-0808">Transferase</keyword>
<name>A0A0W0ZZW8_9GAMM</name>
<accession>A0A0W0ZZW8</accession>
<dbReference type="GO" id="GO:0004311">
    <property type="term" value="F:geranylgeranyl diphosphate synthase activity"/>
    <property type="evidence" value="ECO:0007669"/>
    <property type="project" value="InterPro"/>
</dbReference>
<keyword evidence="2" id="KW-1185">Reference proteome</keyword>
<protein>
    <submittedName>
        <fullName evidence="1">All-trans-phytoene synthase</fullName>
        <ecNumber evidence="1">2.5.1.99</ecNumber>
    </submittedName>
</protein>
<organism evidence="1 2">
    <name type="scientific">Legionella waltersii</name>
    <dbReference type="NCBI Taxonomy" id="66969"/>
    <lineage>
        <taxon>Bacteria</taxon>
        <taxon>Pseudomonadati</taxon>
        <taxon>Pseudomonadota</taxon>
        <taxon>Gammaproteobacteria</taxon>
        <taxon>Legionellales</taxon>
        <taxon>Legionellaceae</taxon>
        <taxon>Legionella</taxon>
    </lineage>
</organism>
<dbReference type="EC" id="2.5.1.99" evidence="1"/>
<comment type="caution">
    <text evidence="1">The sequence shown here is derived from an EMBL/GenBank/DDBJ whole genome shotgun (WGS) entry which is preliminary data.</text>
</comment>
<dbReference type="InterPro" id="IPR008949">
    <property type="entry name" value="Isoprenoid_synthase_dom_sf"/>
</dbReference>
<dbReference type="RefSeq" id="WP_058481303.1">
    <property type="nucleotide sequence ID" value="NZ_CAAAIQ010000032.1"/>
</dbReference>
<dbReference type="Pfam" id="PF00494">
    <property type="entry name" value="SQS_PSY"/>
    <property type="match status" value="1"/>
</dbReference>
<dbReference type="PATRIC" id="fig|66969.6.peg.2887"/>
<dbReference type="InterPro" id="IPR002060">
    <property type="entry name" value="Squ/phyt_synthse"/>
</dbReference>
<dbReference type="InterPro" id="IPR044843">
    <property type="entry name" value="Trans_IPPS_bact-type"/>
</dbReference>
<evidence type="ECO:0000313" key="1">
    <source>
        <dbReference type="EMBL" id="KTD74628.1"/>
    </source>
</evidence>